<dbReference type="Pfam" id="PF07731">
    <property type="entry name" value="Cu-oxidase_2"/>
    <property type="match status" value="1"/>
</dbReference>
<dbReference type="PROSITE" id="PS00080">
    <property type="entry name" value="MULTICOPPER_OXIDASE2"/>
    <property type="match status" value="1"/>
</dbReference>
<dbReference type="PANTHER" id="PTHR11709:SF511">
    <property type="entry name" value="LACCASE"/>
    <property type="match status" value="1"/>
</dbReference>
<evidence type="ECO:0000259" key="8">
    <source>
        <dbReference type="Pfam" id="PF07732"/>
    </source>
</evidence>
<dbReference type="AlphaFoldDB" id="A0A1Y2B8L5"/>
<evidence type="ECO:0000256" key="5">
    <source>
        <dbReference type="SAM" id="SignalP"/>
    </source>
</evidence>
<feature type="signal peptide" evidence="5">
    <location>
        <begin position="1"/>
        <end position="18"/>
    </location>
</feature>
<gene>
    <name evidence="9" type="ORF">BCR33DRAFT_703299</name>
</gene>
<organism evidence="9 10">
    <name type="scientific">Rhizoclosmatium globosum</name>
    <dbReference type="NCBI Taxonomy" id="329046"/>
    <lineage>
        <taxon>Eukaryota</taxon>
        <taxon>Fungi</taxon>
        <taxon>Fungi incertae sedis</taxon>
        <taxon>Chytridiomycota</taxon>
        <taxon>Chytridiomycota incertae sedis</taxon>
        <taxon>Chytridiomycetes</taxon>
        <taxon>Chytridiales</taxon>
        <taxon>Chytriomycetaceae</taxon>
        <taxon>Rhizoclosmatium</taxon>
    </lineage>
</organism>
<evidence type="ECO:0000256" key="2">
    <source>
        <dbReference type="ARBA" id="ARBA00022723"/>
    </source>
</evidence>
<dbReference type="PROSITE" id="PS00079">
    <property type="entry name" value="MULTICOPPER_OXIDASE1"/>
    <property type="match status" value="1"/>
</dbReference>
<comment type="similarity">
    <text evidence="1">Belongs to the multicopper oxidase family.</text>
</comment>
<dbReference type="FunFam" id="2.60.40.420:FF:000045">
    <property type="entry name" value="Laccase 2"/>
    <property type="match status" value="1"/>
</dbReference>
<feature type="domain" description="Plastocyanin-like" evidence="8">
    <location>
        <begin position="107"/>
        <end position="214"/>
    </location>
</feature>
<evidence type="ECO:0000313" key="10">
    <source>
        <dbReference type="Proteomes" id="UP000193642"/>
    </source>
</evidence>
<sequence length="610" mass="67679">MIWLQLLVFAVLGQQSFASTNITSNTTVTSTSASPDYLSENTFIDDSLRKSPKLRTVIMKSKVAPAQNLGKHSTQITRTRASSTLSSPLAVPTKHITLSLTHKLMNLDGVSKLMMVANDQLDYPIEVNKGDFVEVTVVNKLNVSTSIHWHGIFQEDTPWMDGPGMVTQCLIHSGKTLVYKFSTGNQTGTFWWHAHYASQYVDGLRGPFIIHDPHDPYLSQYDEELTISLSDHFHQSALTVLRNYRYAYDPAPDSGIINGVGRCNCSSITALSPGTKCALNPHKTFVVKKGKRYRLRIINMSAAASFNFSIDGHSMMVVEQDGVYTNPTVIDSFSIATSQRYSVIISANAAVSNYWMRAIMMDMYTPTGSTIQNGLDFTTRAIWRYVGAKVRSPITKSKLSKPLNVYNLGELNGLTSATLPTWTSAIYFAFTITYDTKTNASVSQVTLVSDNTNFFGSSYQMPSKPTLQDMLDGNQLPKTSNVIPVTNGWMFMQIRNTDNVEHVFHLHGHTFYVIGVGKMLHSEVTTATYPRRDAIQVPLCAGGQGGTGETGCVPGFVNILIPFTHPGAWLFHCHVEWHMRIGLVVTFVNYDGLEKVAKNIPDDWWDSCSA</sequence>
<dbReference type="PANTHER" id="PTHR11709">
    <property type="entry name" value="MULTI-COPPER OXIDASE"/>
    <property type="match status" value="1"/>
</dbReference>
<dbReference type="InterPro" id="IPR002355">
    <property type="entry name" value="Cu_oxidase_Cu_BS"/>
</dbReference>
<evidence type="ECO:0000313" key="9">
    <source>
        <dbReference type="EMBL" id="ORY31172.1"/>
    </source>
</evidence>
<protein>
    <submittedName>
        <fullName evidence="9">Cu-oxidase-domain-containing protein</fullName>
    </submittedName>
</protein>
<dbReference type="Gene3D" id="2.60.40.420">
    <property type="entry name" value="Cupredoxins - blue copper proteins"/>
    <property type="match status" value="3"/>
</dbReference>
<feature type="chain" id="PRO_5012350050" evidence="5">
    <location>
        <begin position="19"/>
        <end position="610"/>
    </location>
</feature>
<comment type="caution">
    <text evidence="9">The sequence shown here is derived from an EMBL/GenBank/DDBJ whole genome shotgun (WGS) entry which is preliminary data.</text>
</comment>
<dbReference type="InterPro" id="IPR011707">
    <property type="entry name" value="Cu-oxidase-like_N"/>
</dbReference>
<keyword evidence="3" id="KW-0560">Oxidoreductase</keyword>
<dbReference type="Proteomes" id="UP000193642">
    <property type="component" value="Unassembled WGS sequence"/>
</dbReference>
<keyword evidence="4" id="KW-0186">Copper</keyword>
<keyword evidence="5" id="KW-0732">Signal</keyword>
<accession>A0A1Y2B8L5</accession>
<dbReference type="Pfam" id="PF07732">
    <property type="entry name" value="Cu-oxidase_3"/>
    <property type="match status" value="1"/>
</dbReference>
<evidence type="ECO:0000259" key="7">
    <source>
        <dbReference type="Pfam" id="PF07731"/>
    </source>
</evidence>
<dbReference type="InterPro" id="IPR033138">
    <property type="entry name" value="Cu_oxidase_CS"/>
</dbReference>
<evidence type="ECO:0000259" key="6">
    <source>
        <dbReference type="Pfam" id="PF00394"/>
    </source>
</evidence>
<feature type="domain" description="Plastocyanin-like" evidence="7">
    <location>
        <begin position="463"/>
        <end position="590"/>
    </location>
</feature>
<evidence type="ECO:0000256" key="1">
    <source>
        <dbReference type="ARBA" id="ARBA00010609"/>
    </source>
</evidence>
<dbReference type="OrthoDB" id="2121828at2759"/>
<dbReference type="STRING" id="329046.A0A1Y2B8L5"/>
<dbReference type="InterPro" id="IPR011706">
    <property type="entry name" value="Cu-oxidase_C"/>
</dbReference>
<feature type="domain" description="Plastocyanin-like" evidence="6">
    <location>
        <begin position="224"/>
        <end position="387"/>
    </location>
</feature>
<proteinExistence type="inferred from homology"/>
<dbReference type="InterPro" id="IPR001117">
    <property type="entry name" value="Cu-oxidase_2nd"/>
</dbReference>
<keyword evidence="2" id="KW-0479">Metal-binding</keyword>
<dbReference type="InterPro" id="IPR008972">
    <property type="entry name" value="Cupredoxin"/>
</dbReference>
<dbReference type="Pfam" id="PF00394">
    <property type="entry name" value="Cu-oxidase"/>
    <property type="match status" value="1"/>
</dbReference>
<dbReference type="SUPFAM" id="SSF49503">
    <property type="entry name" value="Cupredoxins"/>
    <property type="match status" value="3"/>
</dbReference>
<dbReference type="InterPro" id="IPR045087">
    <property type="entry name" value="Cu-oxidase_fam"/>
</dbReference>
<dbReference type="GO" id="GO:0005507">
    <property type="term" value="F:copper ion binding"/>
    <property type="evidence" value="ECO:0007669"/>
    <property type="project" value="InterPro"/>
</dbReference>
<name>A0A1Y2B8L5_9FUNG</name>
<reference evidence="9 10" key="1">
    <citation type="submission" date="2016-07" db="EMBL/GenBank/DDBJ databases">
        <title>Pervasive Adenine N6-methylation of Active Genes in Fungi.</title>
        <authorList>
            <consortium name="DOE Joint Genome Institute"/>
            <person name="Mondo S.J."/>
            <person name="Dannebaum R.O."/>
            <person name="Kuo R.C."/>
            <person name="Labutti K."/>
            <person name="Haridas S."/>
            <person name="Kuo A."/>
            <person name="Salamov A."/>
            <person name="Ahrendt S.R."/>
            <person name="Lipzen A."/>
            <person name="Sullivan W."/>
            <person name="Andreopoulos W.B."/>
            <person name="Clum A."/>
            <person name="Lindquist E."/>
            <person name="Daum C."/>
            <person name="Ramamoorthy G.K."/>
            <person name="Gryganskyi A."/>
            <person name="Culley D."/>
            <person name="Magnuson J.K."/>
            <person name="James T.Y."/>
            <person name="O'Malley M.A."/>
            <person name="Stajich J.E."/>
            <person name="Spatafora J.W."/>
            <person name="Visel A."/>
            <person name="Grigoriev I.V."/>
        </authorList>
    </citation>
    <scope>NUCLEOTIDE SEQUENCE [LARGE SCALE GENOMIC DNA]</scope>
    <source>
        <strain evidence="9 10">JEL800</strain>
    </source>
</reference>
<evidence type="ECO:0000256" key="4">
    <source>
        <dbReference type="ARBA" id="ARBA00023008"/>
    </source>
</evidence>
<dbReference type="GO" id="GO:0016491">
    <property type="term" value="F:oxidoreductase activity"/>
    <property type="evidence" value="ECO:0007669"/>
    <property type="project" value="UniProtKB-KW"/>
</dbReference>
<keyword evidence="10" id="KW-1185">Reference proteome</keyword>
<dbReference type="EMBL" id="MCGO01000079">
    <property type="protein sequence ID" value="ORY31172.1"/>
    <property type="molecule type" value="Genomic_DNA"/>
</dbReference>
<evidence type="ECO:0000256" key="3">
    <source>
        <dbReference type="ARBA" id="ARBA00023002"/>
    </source>
</evidence>